<feature type="compositionally biased region" description="Polar residues" evidence="1">
    <location>
        <begin position="294"/>
        <end position="307"/>
    </location>
</feature>
<feature type="region of interest" description="Disordered" evidence="1">
    <location>
        <begin position="279"/>
        <end position="310"/>
    </location>
</feature>
<proteinExistence type="predicted"/>
<feature type="compositionally biased region" description="Polar residues" evidence="1">
    <location>
        <begin position="1516"/>
        <end position="1528"/>
    </location>
</feature>
<feature type="region of interest" description="Disordered" evidence="1">
    <location>
        <begin position="1875"/>
        <end position="1900"/>
    </location>
</feature>
<protein>
    <submittedName>
        <fullName evidence="3">GLTSCR1 domain-containing protein</fullName>
    </submittedName>
</protein>
<feature type="compositionally biased region" description="Polar residues" evidence="1">
    <location>
        <begin position="1923"/>
        <end position="1938"/>
    </location>
</feature>
<feature type="region of interest" description="Disordered" evidence="1">
    <location>
        <begin position="1579"/>
        <end position="1608"/>
    </location>
</feature>
<feature type="region of interest" description="Disordered" evidence="1">
    <location>
        <begin position="66"/>
        <end position="108"/>
    </location>
</feature>
<feature type="compositionally biased region" description="Low complexity" evidence="1">
    <location>
        <begin position="702"/>
        <end position="718"/>
    </location>
</feature>
<feature type="compositionally biased region" description="Polar residues" evidence="1">
    <location>
        <begin position="1579"/>
        <end position="1594"/>
    </location>
</feature>
<evidence type="ECO:0000313" key="3">
    <source>
        <dbReference type="EnsemblMetazoa" id="AMAM000919-PA"/>
    </source>
</evidence>
<feature type="region of interest" description="Disordered" evidence="1">
    <location>
        <begin position="1985"/>
        <end position="2014"/>
    </location>
</feature>
<feature type="compositionally biased region" description="Polar residues" evidence="1">
    <location>
        <begin position="83"/>
        <end position="92"/>
    </location>
</feature>
<feature type="compositionally biased region" description="Low complexity" evidence="1">
    <location>
        <begin position="2137"/>
        <end position="2149"/>
    </location>
</feature>
<keyword evidence="4" id="KW-1185">Reference proteome</keyword>
<dbReference type="VEuPathDB" id="VectorBase:AMAM000919"/>
<feature type="compositionally biased region" description="Low complexity" evidence="1">
    <location>
        <begin position="1939"/>
        <end position="1949"/>
    </location>
</feature>
<feature type="region of interest" description="Disordered" evidence="1">
    <location>
        <begin position="1912"/>
        <end position="1968"/>
    </location>
</feature>
<dbReference type="GO" id="GO:0016514">
    <property type="term" value="C:SWI/SNF complex"/>
    <property type="evidence" value="ECO:0007669"/>
    <property type="project" value="TreeGrafter"/>
</dbReference>
<dbReference type="GO" id="GO:0045893">
    <property type="term" value="P:positive regulation of DNA-templated transcription"/>
    <property type="evidence" value="ECO:0007669"/>
    <property type="project" value="TreeGrafter"/>
</dbReference>
<feature type="compositionally biased region" description="Low complexity" evidence="1">
    <location>
        <begin position="393"/>
        <end position="407"/>
    </location>
</feature>
<feature type="compositionally biased region" description="Polar residues" evidence="1">
    <location>
        <begin position="630"/>
        <end position="641"/>
    </location>
</feature>
<evidence type="ECO:0000313" key="4">
    <source>
        <dbReference type="Proteomes" id="UP000075901"/>
    </source>
</evidence>
<feature type="region of interest" description="Disordered" evidence="1">
    <location>
        <begin position="1648"/>
        <end position="1672"/>
    </location>
</feature>
<feature type="compositionally biased region" description="Polar residues" evidence="1">
    <location>
        <begin position="670"/>
        <end position="701"/>
    </location>
</feature>
<dbReference type="InterPro" id="IPR052438">
    <property type="entry name" value="Chromatin_remod/trans_coact"/>
</dbReference>
<accession>A0A182S6Z7</accession>
<feature type="compositionally biased region" description="Polar residues" evidence="1">
    <location>
        <begin position="1879"/>
        <end position="1890"/>
    </location>
</feature>
<feature type="region of interest" description="Disordered" evidence="1">
    <location>
        <begin position="630"/>
        <end position="745"/>
    </location>
</feature>
<feature type="compositionally biased region" description="Polar residues" evidence="1">
    <location>
        <begin position="420"/>
        <end position="437"/>
    </location>
</feature>
<evidence type="ECO:0000256" key="1">
    <source>
        <dbReference type="SAM" id="MobiDB-lite"/>
    </source>
</evidence>
<organism evidence="3 4">
    <name type="scientific">Anopheles maculatus</name>
    <dbReference type="NCBI Taxonomy" id="74869"/>
    <lineage>
        <taxon>Eukaryota</taxon>
        <taxon>Metazoa</taxon>
        <taxon>Ecdysozoa</taxon>
        <taxon>Arthropoda</taxon>
        <taxon>Hexapoda</taxon>
        <taxon>Insecta</taxon>
        <taxon>Pterygota</taxon>
        <taxon>Neoptera</taxon>
        <taxon>Endopterygota</taxon>
        <taxon>Diptera</taxon>
        <taxon>Nematocera</taxon>
        <taxon>Culicoidea</taxon>
        <taxon>Culicidae</taxon>
        <taxon>Anophelinae</taxon>
        <taxon>Anopheles</taxon>
        <taxon>Anopheles maculatus group</taxon>
    </lineage>
</organism>
<reference evidence="4" key="1">
    <citation type="submission" date="2013-09" db="EMBL/GenBank/DDBJ databases">
        <title>The Genome Sequence of Anopheles maculatus species B.</title>
        <authorList>
            <consortium name="The Broad Institute Genomics Platform"/>
            <person name="Neafsey D.E."/>
            <person name="Besansky N."/>
            <person name="Howell P."/>
            <person name="Walton C."/>
            <person name="Young S.K."/>
            <person name="Zeng Q."/>
            <person name="Gargeya S."/>
            <person name="Fitzgerald M."/>
            <person name="Haas B."/>
            <person name="Abouelleil A."/>
            <person name="Allen A.W."/>
            <person name="Alvarado L."/>
            <person name="Arachchi H.M."/>
            <person name="Berlin A.M."/>
            <person name="Chapman S.B."/>
            <person name="Gainer-Dewar J."/>
            <person name="Goldberg J."/>
            <person name="Griggs A."/>
            <person name="Gujja S."/>
            <person name="Hansen M."/>
            <person name="Howarth C."/>
            <person name="Imamovic A."/>
            <person name="Ireland A."/>
            <person name="Larimer J."/>
            <person name="McCowan C."/>
            <person name="Murphy C."/>
            <person name="Pearson M."/>
            <person name="Poon T.W."/>
            <person name="Priest M."/>
            <person name="Roberts A."/>
            <person name="Saif S."/>
            <person name="Shea T."/>
            <person name="Sisk P."/>
            <person name="Sykes S."/>
            <person name="Wortman J."/>
            <person name="Nusbaum C."/>
            <person name="Birren B."/>
        </authorList>
    </citation>
    <scope>NUCLEOTIDE SEQUENCE [LARGE SCALE GENOMIC DNA]</scope>
    <source>
        <strain evidence="4">maculatus3</strain>
    </source>
</reference>
<feature type="compositionally biased region" description="Polar residues" evidence="1">
    <location>
        <begin position="1985"/>
        <end position="2000"/>
    </location>
</feature>
<evidence type="ECO:0000259" key="2">
    <source>
        <dbReference type="Pfam" id="PF15249"/>
    </source>
</evidence>
<name>A0A182S6Z7_9DIPT</name>
<dbReference type="InterPro" id="IPR015671">
    <property type="entry name" value="GSCR1_dom"/>
</dbReference>
<sequence length="2240" mass="234496">MSSNSIVSSGVQPATGQVLIQSHQQQHQQASLATNQAGGGGTGSDIMITIPSAVGSENVEFPYTISIPTSSGMEKSQEKKGSTDSGPSVQTTGGIGTMAGQQQQQQQDAPSFMITIDPASDTSSGQASYTVSLPRFGSGANDDSKVVNIATVAPTASVQAISTTTTPSMATSNAGSMQQNNTICVNSLMNNVLNNTQVTPTLQSQINEIQNQLIAEAQPHLVAPTSKSSNIVSSAIVPTSHHQQMLTTMAPLSGTAAAASSVGTSTTTSIVIATNSSSKLLSVPSPSPKKKSVTMASSNQGNVTMSKKNGKKLEKSFDTIGTTSAVPTQIGNIQISQVDGTTANQHKAVKGGTINNQIQITPIIDNKVVNAAGTQYQSLAALQSSASQPQSAVTIQSQVQPQQQQQQGHSIIPSVGGGTVSQNQQQPQPSHTVQSVPTSIQSNVIAGSGGVVFTTQQQQPTVVATPTVQLNQTSITPTALVQPPVATAQGILAQLTGSLSLSLAENGQLILKHDVNQPQTPESQTILQAILSGALVLNHQQPIPTQPQQQHTVLVNPNAPKLVELPKVGPNQQLFSLNTLTNQITQLSPGQTTAALGPMERVLIVPTGINAQQLAQCLMQGQIHFNNVGQVTQSSETRPTPTLTQSQQPALSSTPSTTTIPKTISSSQTAAVEQQQTKNQSLKGQQIVINPGGNSVNSKALNNSANVTNSNNVTATNTGPIVKEKPKRNRSKKQDKAQPAASPSKPAIIKVNTMASGFPPSVVLQPVTATTSSNNNITVTATAVKKGRTNVAQQQLQNQVPQQQMPPLVSVNSMVPASTSLSSSSPIAVGTPTVVPRVQTIQLTPQKQQHLKSVQQQIQQLSTKLQNKNLLSSLLIPAEFDPSNPIHNKPLPSIKNLQTMSDKEICSILQRLFMEQQKILSTGKIIPTIQPTGHTFASSNTQQTLPPPPTPISNIQTHNEASVNSVTNASTDQKSQQAIITPITVTPSSGTTIFQGGVTGSGASVASSQIIGKHELLVPLSSTANPNMSVLTSGGTTSVAPSAAHSSMSITITSSTLPMQSAGSVQKFGGANVALAKQTTTIIPITSTLQHPPSAGSSAAGQQVIKSLNSTTATTVPSVVNNASVAKNISVPAGTIVPKHIMLSTTGGQSQTNPSVMPPLHTLVPTTQQQVNTSGPLINKLDIGGSGSGALGTIVNHQQSIATNQMPSAAGTSTSTSSPAMATIAPVRTSVPSTASAVTSTLPPPLVPSSVSSSSTIPFSPGGNNGGVSSPVISSAIVTAANTTIATVAAFTTTTTTASALSSAVVAASAMNNNSSTPAVIIAAPAGTSPSTPMTYITTNVPNSPAVKVPRASLFEIQIQKDQDACTKPDTNTPFGSKQDAIKRLIRYHCMYEEKCEENEEEELQFETTAEWFPEAFRTMLSRYQRLMINESMREVRTSELMLVNKLFKADITQEIEEMQEHLRETESLTVPPKDGAEDVICVSSSDEDKPKFKELSSAPQGRQSPMLPLTLPDATGNSMSGGSSQADLCSGGGTITSDSIIPISVNGPAGTNAGLADTVRSSAFPGSETSLQSTFQKSNMTMSGMPNCSVQHTTAKHETVSSNRNNTSVRTPWCDAFKKHARTATNSYDDIESEITPSFIMKKADGGVNEEKKRDNSNIPPLHGSLSSGMVTSSAPPTLRYFNQVHLPTEQKNCVAESPSVDNNSQIPLSCEAGSPIVTSQLTTAKQQTVDQNESAYDEWMCFQKDLSYFTGSSDGNGTNEADGGGVRIGGTNAITSLTGSDVTGRRKTTEEEIHEMFNSNDSKSVDKQLEQLFSSTAEDKPSSAVSRVDSPLTEFFNNHQRSSVVAGGAEACGGSSSTKSVETRLDALFGGCETLSRHGSGSSTTETRASVMGEKTDDLLTGRHWSSAVFQPSQEEEESTSDSFLQKTSASSYEVLQQQQQHQHSSSGGTQKRHWTGTVAGGGNSGSIGSSVGMLYANDASENESISPNKRQCMSLDNSAKPLDDSNQSDVKSDDHRWLMECTGNSDNPTTATSQMQRLGAVGSNGSIQKAAQGNDHILVNNGSNNSIGRTDINIGCGAIVSGGGGDCRAISSGGVIIGNCRNGSTGNPLVGQVDTEDDGLSAATNIIMMGRATNNNNHNNNNNNINHHPHHHHHQHHGVSKRTSWNGDILLASATAEDVDHHHGSVLDMLETNLSLSLNNLNSICSSGILDNGDPSDTDPLPHHHSHHGQQQEEQLH</sequence>
<dbReference type="EnsemblMetazoa" id="AMAM000919-RA">
    <property type="protein sequence ID" value="AMAM000919-PA"/>
    <property type="gene ID" value="AMAM000919"/>
</dbReference>
<feature type="compositionally biased region" description="Basic and acidic residues" evidence="1">
    <location>
        <begin position="1648"/>
        <end position="1657"/>
    </location>
</feature>
<feature type="compositionally biased region" description="Low complexity" evidence="1">
    <location>
        <begin position="642"/>
        <end position="669"/>
    </location>
</feature>
<dbReference type="Pfam" id="PF15249">
    <property type="entry name" value="GLTSCR1"/>
    <property type="match status" value="1"/>
</dbReference>
<feature type="region of interest" description="Disordered" evidence="1">
    <location>
        <begin position="2135"/>
        <end position="2165"/>
    </location>
</feature>
<reference evidence="3" key="2">
    <citation type="submission" date="2020-05" db="UniProtKB">
        <authorList>
            <consortium name="EnsemblMetazoa"/>
        </authorList>
    </citation>
    <scope>IDENTIFICATION</scope>
    <source>
        <strain evidence="3">maculatus3</strain>
    </source>
</reference>
<dbReference type="PANTHER" id="PTHR15572">
    <property type="entry name" value="GLIOMA TUMOR SUPPRESSOR CANDIDATE REGION GENE 1"/>
    <property type="match status" value="1"/>
</dbReference>
<feature type="region of interest" description="Disordered" evidence="1">
    <location>
        <begin position="393"/>
        <end position="437"/>
    </location>
</feature>
<feature type="compositionally biased region" description="Basic residues" evidence="1">
    <location>
        <begin position="2150"/>
        <end position="2163"/>
    </location>
</feature>
<feature type="region of interest" description="Disordered" evidence="1">
    <location>
        <begin position="2214"/>
        <end position="2240"/>
    </location>
</feature>
<feature type="region of interest" description="Disordered" evidence="1">
    <location>
        <begin position="1483"/>
        <end position="1532"/>
    </location>
</feature>
<feature type="domain" description="GLTSCR protein conserved" evidence="2">
    <location>
        <begin position="1362"/>
        <end position="1461"/>
    </location>
</feature>
<dbReference type="Proteomes" id="UP000075901">
    <property type="component" value="Unassembled WGS sequence"/>
</dbReference>
<dbReference type="PANTHER" id="PTHR15572:SF0">
    <property type="entry name" value="GLUTAMINE-RICH PROTEIN-RELATED"/>
    <property type="match status" value="1"/>
</dbReference>